<keyword evidence="15" id="KW-0732">Signal</keyword>
<evidence type="ECO:0000256" key="10">
    <source>
        <dbReference type="ARBA" id="ARBA00023002"/>
    </source>
</evidence>
<proteinExistence type="inferred from homology"/>
<keyword evidence="10" id="KW-0560">Oxidoreductase</keyword>
<keyword evidence="7" id="KW-0964">Secreted</keyword>
<evidence type="ECO:0000313" key="20">
    <source>
        <dbReference type="Proteomes" id="UP000531561"/>
    </source>
</evidence>
<evidence type="ECO:0000256" key="8">
    <source>
        <dbReference type="ARBA" id="ARBA00022723"/>
    </source>
</evidence>
<keyword evidence="12" id="KW-0325">Glycoprotein</keyword>
<dbReference type="InterPro" id="IPR011707">
    <property type="entry name" value="Cu-oxidase-like_N"/>
</dbReference>
<keyword evidence="11" id="KW-0186">Copper</keyword>
<dbReference type="Gene3D" id="2.60.40.420">
    <property type="entry name" value="Cupredoxins - blue copper proteins"/>
    <property type="match status" value="3"/>
</dbReference>
<feature type="compositionally biased region" description="Acidic residues" evidence="14">
    <location>
        <begin position="957"/>
        <end position="969"/>
    </location>
</feature>
<dbReference type="CDD" id="cd13880">
    <property type="entry name" value="CuRO_2_MaLCC_like"/>
    <property type="match status" value="1"/>
</dbReference>
<feature type="domain" description="Plastocyanin-like" evidence="17">
    <location>
        <begin position="411"/>
        <end position="528"/>
    </location>
</feature>
<name>A0A8H6AY17_9HELO</name>
<dbReference type="FunFam" id="2.60.40.420:FF:000021">
    <property type="entry name" value="Extracellular dihydrogeodin oxidase/laccase"/>
    <property type="match status" value="1"/>
</dbReference>
<dbReference type="AlphaFoldDB" id="A0A8H6AY17"/>
<comment type="subcellular location">
    <subcellularLocation>
        <location evidence="4">Secreted</location>
    </subcellularLocation>
</comment>
<dbReference type="Proteomes" id="UP000531561">
    <property type="component" value="Unassembled WGS sequence"/>
</dbReference>
<dbReference type="PANTHER" id="PTHR11709">
    <property type="entry name" value="MULTI-COPPER OXIDASE"/>
    <property type="match status" value="1"/>
</dbReference>
<feature type="compositionally biased region" description="Basic and acidic residues" evidence="14">
    <location>
        <begin position="933"/>
        <end position="949"/>
    </location>
</feature>
<dbReference type="InterPro" id="IPR033138">
    <property type="entry name" value="Cu_oxidase_CS"/>
</dbReference>
<dbReference type="EC" id="1.10.3.2" evidence="6"/>
<dbReference type="InterPro" id="IPR011706">
    <property type="entry name" value="Cu-oxidase_C"/>
</dbReference>
<sequence length="988" mass="109771">MHLPVLLRVLILVPFVLAAPKYGESSLTKRCVNSADDRSCWGDYDISTNYYNDGPDTGVVREYWWDIVNTTAAPDGIERVILSVNGSVPGPTIIADWGDTIVIHVKNSMPNYGTGIHFHGIRQNYTNQMDGVPSITQCPIAPGTSFTYTWKATQYGSSWYHSHFYVQAWDGIFGGIQINGPATANYDEDLGTLTLSDWSHVTAEVEAVAALAAPPTLDNGLINGTNTYNNSGTIVGSRFETTFKSGTRYRIRLVNTAADTHFKFSIDNHTMEVIAADFVPIVPYTSDTIAISMGQRYDIIVTANAAVDNYWMRAVAQTVCSKNVNADNIYGIVRYDSTSTDDPTSVRWANASTDELCEDELMTSLVPYVPIVASDSPAEEDEFSVIINKTNGVIWQMGTHSFLNQWDYPTLLQSYEGNDTWAPEQEVYQLPVANVWVYWIIETTNAQSHPMHLHGHDFWVLGQGTGTYDSTTANLTLVNAPRRDVVLLPGSGWVVMAFYTDNPGAWIMHCHIAWHTSEGLAVQILERESELVDLLDGDLLNSTCAAWNSYASADNVIQPDSDAIPGKGESNLTFGLELEYIFATVDADKPDPHPEDPREVDGKKFPDKEAINRDILKKLTGVGIPAVITSSDMTDEESITCWILKEDTTVGDNTLRPAENKSKIYHRNGMEMTSPPYYYTEPARNAIRKVLKTVRENYRVCVDETAGLHVHVGNSFNGFHFLILQHILAIAYTYERQTELIFSSDRVSGEWCPPFSKGRFGMANPDLTRVEVVEKILGYTDNESLIEDFGESLTAGRLAFNLEGLKTPYQDGIRTIEFRHHQGSLDPGAILNWIHVCVKLVEKACFAKHDELLAQLRQDIAKPIGFGEGDLSTIDFLMWLGCPAQAYYYCANMVIDKNTFEQRIKDDTARQEKSLKWARARLIRLAKDAEEHEARVAARLGKDGSKESEPTTSNSESADENEADQDEGGNDGSGDSGNTPSNPNEDES</sequence>
<feature type="chain" id="PRO_5034196498" description="laccase" evidence="15">
    <location>
        <begin position="19"/>
        <end position="988"/>
    </location>
</feature>
<evidence type="ECO:0000256" key="1">
    <source>
        <dbReference type="ARBA" id="ARBA00000349"/>
    </source>
</evidence>
<accession>A0A8H6AY17</accession>
<dbReference type="GO" id="GO:0005576">
    <property type="term" value="C:extracellular region"/>
    <property type="evidence" value="ECO:0007669"/>
    <property type="project" value="UniProtKB-SubCell"/>
</dbReference>
<dbReference type="PROSITE" id="PS00079">
    <property type="entry name" value="MULTICOPPER_OXIDASE1"/>
    <property type="match status" value="1"/>
</dbReference>
<evidence type="ECO:0000313" key="19">
    <source>
        <dbReference type="EMBL" id="KAF5875570.1"/>
    </source>
</evidence>
<dbReference type="PROSITE" id="PS00080">
    <property type="entry name" value="MULTICOPPER_OXIDASE2"/>
    <property type="match status" value="1"/>
</dbReference>
<feature type="domain" description="Plastocyanin-like" evidence="18">
    <location>
        <begin position="69"/>
        <end position="181"/>
    </location>
</feature>
<reference evidence="19 20" key="1">
    <citation type="journal article" date="2020" name="Phytopathology">
        <title>A high-quality genome resource of Botrytis fragariae, a new and rapidly spreading fungal pathogen causing strawberry gray mold in the U.S.A.</title>
        <authorList>
            <person name="Wu Y."/>
            <person name="Saski C.A."/>
            <person name="Schnabel G."/>
            <person name="Xiao S."/>
            <person name="Hu M."/>
        </authorList>
    </citation>
    <scope>NUCLEOTIDE SEQUENCE [LARGE SCALE GENOMIC DNA]</scope>
    <source>
        <strain evidence="19 20">BVB16</strain>
    </source>
</reference>
<evidence type="ECO:0000259" key="18">
    <source>
        <dbReference type="Pfam" id="PF07732"/>
    </source>
</evidence>
<dbReference type="FunFam" id="2.60.40.420:FF:000038">
    <property type="entry name" value="Extracellular dihydrogeodin oxidase/laccase"/>
    <property type="match status" value="1"/>
</dbReference>
<evidence type="ECO:0000256" key="5">
    <source>
        <dbReference type="ARBA" id="ARBA00010609"/>
    </source>
</evidence>
<comment type="cofactor">
    <cofactor evidence="2">
        <name>Cu cation</name>
        <dbReference type="ChEBI" id="CHEBI:23378"/>
    </cofactor>
</comment>
<evidence type="ECO:0000256" key="11">
    <source>
        <dbReference type="ARBA" id="ARBA00023008"/>
    </source>
</evidence>
<evidence type="ECO:0000256" key="9">
    <source>
        <dbReference type="ARBA" id="ARBA00022737"/>
    </source>
</evidence>
<dbReference type="Pfam" id="PF07732">
    <property type="entry name" value="Cu-oxidase_3"/>
    <property type="match status" value="1"/>
</dbReference>
<dbReference type="PANTHER" id="PTHR11709:SF502">
    <property type="entry name" value="MULTICOPPER OXIDASE"/>
    <property type="match status" value="1"/>
</dbReference>
<keyword evidence="20" id="KW-1185">Reference proteome</keyword>
<evidence type="ECO:0000256" key="14">
    <source>
        <dbReference type="SAM" id="MobiDB-lite"/>
    </source>
</evidence>
<comment type="caution">
    <text evidence="19">The sequence shown here is derived from an EMBL/GenBank/DDBJ whole genome shotgun (WGS) entry which is preliminary data.</text>
</comment>
<dbReference type="CDD" id="cd13901">
    <property type="entry name" value="CuRO_3_MaLCC_like"/>
    <property type="match status" value="1"/>
</dbReference>
<keyword evidence="8" id="KW-0479">Metal-binding</keyword>
<dbReference type="GO" id="GO:0046274">
    <property type="term" value="P:lignin catabolic process"/>
    <property type="evidence" value="ECO:0007669"/>
    <property type="project" value="UniProtKB-KW"/>
</dbReference>
<dbReference type="GeneID" id="59258121"/>
<dbReference type="Pfam" id="PF12224">
    <property type="entry name" value="Amidoligase_2"/>
    <property type="match status" value="1"/>
</dbReference>
<evidence type="ECO:0000256" key="3">
    <source>
        <dbReference type="ARBA" id="ARBA00002075"/>
    </source>
</evidence>
<dbReference type="GO" id="GO:0052716">
    <property type="term" value="F:hydroquinone:oxygen oxidoreductase activity"/>
    <property type="evidence" value="ECO:0007669"/>
    <property type="project" value="UniProtKB-EC"/>
</dbReference>
<dbReference type="OrthoDB" id="2121828at2759"/>
<dbReference type="Pfam" id="PF07731">
    <property type="entry name" value="Cu-oxidase_2"/>
    <property type="match status" value="1"/>
</dbReference>
<evidence type="ECO:0000256" key="2">
    <source>
        <dbReference type="ARBA" id="ARBA00001935"/>
    </source>
</evidence>
<keyword evidence="9" id="KW-0677">Repeat</keyword>
<evidence type="ECO:0000256" key="4">
    <source>
        <dbReference type="ARBA" id="ARBA00004613"/>
    </source>
</evidence>
<evidence type="ECO:0000256" key="7">
    <source>
        <dbReference type="ARBA" id="ARBA00022525"/>
    </source>
</evidence>
<dbReference type="Pfam" id="PF00394">
    <property type="entry name" value="Cu-oxidase"/>
    <property type="match status" value="1"/>
</dbReference>
<feature type="domain" description="Plastocyanin-like" evidence="16">
    <location>
        <begin position="192"/>
        <end position="336"/>
    </location>
</feature>
<keyword evidence="13" id="KW-0439">Lignin degradation</keyword>
<evidence type="ECO:0000259" key="17">
    <source>
        <dbReference type="Pfam" id="PF07731"/>
    </source>
</evidence>
<dbReference type="RefSeq" id="XP_037194516.1">
    <property type="nucleotide sequence ID" value="XM_037334429.1"/>
</dbReference>
<dbReference type="CDD" id="cd13854">
    <property type="entry name" value="CuRO_1_MaLCC_like"/>
    <property type="match status" value="1"/>
</dbReference>
<feature type="signal peptide" evidence="15">
    <location>
        <begin position="1"/>
        <end position="18"/>
    </location>
</feature>
<organism evidence="19 20">
    <name type="scientific">Botrytis fragariae</name>
    <dbReference type="NCBI Taxonomy" id="1964551"/>
    <lineage>
        <taxon>Eukaryota</taxon>
        <taxon>Fungi</taxon>
        <taxon>Dikarya</taxon>
        <taxon>Ascomycota</taxon>
        <taxon>Pezizomycotina</taxon>
        <taxon>Leotiomycetes</taxon>
        <taxon>Helotiales</taxon>
        <taxon>Sclerotiniaceae</taxon>
        <taxon>Botrytis</taxon>
    </lineage>
</organism>
<evidence type="ECO:0000256" key="12">
    <source>
        <dbReference type="ARBA" id="ARBA00023180"/>
    </source>
</evidence>
<protein>
    <recommendedName>
        <fullName evidence="6">laccase</fullName>
        <ecNumber evidence="6">1.10.3.2</ecNumber>
    </recommendedName>
</protein>
<evidence type="ECO:0000256" key="15">
    <source>
        <dbReference type="SAM" id="SignalP"/>
    </source>
</evidence>
<feature type="compositionally biased region" description="Polar residues" evidence="14">
    <location>
        <begin position="979"/>
        <end position="988"/>
    </location>
</feature>
<dbReference type="EMBL" id="JABFCT010000006">
    <property type="protein sequence ID" value="KAF5875570.1"/>
    <property type="molecule type" value="Genomic_DNA"/>
</dbReference>
<dbReference type="InterPro" id="IPR045087">
    <property type="entry name" value="Cu-oxidase_fam"/>
</dbReference>
<comment type="catalytic activity">
    <reaction evidence="1">
        <text>4 hydroquinone + O2 = 4 benzosemiquinone + 2 H2O</text>
        <dbReference type="Rhea" id="RHEA:11276"/>
        <dbReference type="ChEBI" id="CHEBI:15377"/>
        <dbReference type="ChEBI" id="CHEBI:15379"/>
        <dbReference type="ChEBI" id="CHEBI:17594"/>
        <dbReference type="ChEBI" id="CHEBI:17977"/>
        <dbReference type="EC" id="1.10.3.2"/>
    </reaction>
</comment>
<gene>
    <name evidence="19" type="ORF">Bfra_004023</name>
</gene>
<dbReference type="GO" id="GO:0005507">
    <property type="term" value="F:copper ion binding"/>
    <property type="evidence" value="ECO:0007669"/>
    <property type="project" value="InterPro"/>
</dbReference>
<evidence type="ECO:0000256" key="6">
    <source>
        <dbReference type="ARBA" id="ARBA00012297"/>
    </source>
</evidence>
<comment type="similarity">
    <text evidence="5">Belongs to the multicopper oxidase family.</text>
</comment>
<dbReference type="InterPro" id="IPR002355">
    <property type="entry name" value="Cu_oxidase_Cu_BS"/>
</dbReference>
<dbReference type="InterPro" id="IPR022025">
    <property type="entry name" value="Amidoligase_2"/>
</dbReference>
<comment type="function">
    <text evidence="3">Lignin degradation and detoxification of lignin-derived products.</text>
</comment>
<dbReference type="SUPFAM" id="SSF49503">
    <property type="entry name" value="Cupredoxins"/>
    <property type="match status" value="3"/>
</dbReference>
<evidence type="ECO:0000259" key="16">
    <source>
        <dbReference type="Pfam" id="PF00394"/>
    </source>
</evidence>
<evidence type="ECO:0000256" key="13">
    <source>
        <dbReference type="ARBA" id="ARBA00023185"/>
    </source>
</evidence>
<dbReference type="InterPro" id="IPR001117">
    <property type="entry name" value="Cu-oxidase_2nd"/>
</dbReference>
<feature type="region of interest" description="Disordered" evidence="14">
    <location>
        <begin position="933"/>
        <end position="988"/>
    </location>
</feature>
<dbReference type="InterPro" id="IPR008972">
    <property type="entry name" value="Cupredoxin"/>
</dbReference>